<organism evidence="1 2">
    <name type="scientific">Aspergillus steynii IBT 23096</name>
    <dbReference type="NCBI Taxonomy" id="1392250"/>
    <lineage>
        <taxon>Eukaryota</taxon>
        <taxon>Fungi</taxon>
        <taxon>Dikarya</taxon>
        <taxon>Ascomycota</taxon>
        <taxon>Pezizomycotina</taxon>
        <taxon>Eurotiomycetes</taxon>
        <taxon>Eurotiomycetidae</taxon>
        <taxon>Eurotiales</taxon>
        <taxon>Aspergillaceae</taxon>
        <taxon>Aspergillus</taxon>
        <taxon>Aspergillus subgen. Circumdati</taxon>
    </lineage>
</organism>
<dbReference type="GeneID" id="36551058"/>
<dbReference type="STRING" id="1392250.A0A2I2G7D8"/>
<dbReference type="EMBL" id="MSFO01000004">
    <property type="protein sequence ID" value="PLB48773.1"/>
    <property type="molecule type" value="Genomic_DNA"/>
</dbReference>
<dbReference type="OrthoDB" id="4227485at2759"/>
<name>A0A2I2G7D8_9EURO</name>
<feature type="non-terminal residue" evidence="1">
    <location>
        <position position="1"/>
    </location>
</feature>
<dbReference type="Proteomes" id="UP000234275">
    <property type="component" value="Unassembled WGS sequence"/>
</dbReference>
<dbReference type="AlphaFoldDB" id="A0A2I2G7D8"/>
<keyword evidence="2" id="KW-1185">Reference proteome</keyword>
<proteinExistence type="predicted"/>
<reference evidence="1 2" key="1">
    <citation type="submission" date="2016-12" db="EMBL/GenBank/DDBJ databases">
        <title>The genomes of Aspergillus section Nigri reveals drivers in fungal speciation.</title>
        <authorList>
            <consortium name="DOE Joint Genome Institute"/>
            <person name="Vesth T.C."/>
            <person name="Nybo J."/>
            <person name="Theobald S."/>
            <person name="Brandl J."/>
            <person name="Frisvad J.C."/>
            <person name="Nielsen K.F."/>
            <person name="Lyhne E.K."/>
            <person name="Kogle M.E."/>
            <person name="Kuo A."/>
            <person name="Riley R."/>
            <person name="Clum A."/>
            <person name="Nolan M."/>
            <person name="Lipzen A."/>
            <person name="Salamov A."/>
            <person name="Henrissat B."/>
            <person name="Wiebenga A."/>
            <person name="De Vries R.P."/>
            <person name="Grigoriev I.V."/>
            <person name="Mortensen U.H."/>
            <person name="Andersen M.R."/>
            <person name="Baker S.E."/>
        </authorList>
    </citation>
    <scope>NUCLEOTIDE SEQUENCE [LARGE SCALE GENOMIC DNA]</scope>
    <source>
        <strain evidence="1 2">IBT 23096</strain>
    </source>
</reference>
<dbReference type="VEuPathDB" id="FungiDB:P170DRAFT_329255"/>
<accession>A0A2I2G7D8</accession>
<comment type="caution">
    <text evidence="1">The sequence shown here is derived from an EMBL/GenBank/DDBJ whole genome shotgun (WGS) entry which is preliminary data.</text>
</comment>
<sequence length="128" mass="15105">GFDDEALIILLNQLTNISHDHSINNILEAWFRSNNISLAVFYLFKSRQYIKFAFDNPNLDSQLKEFVLNVANDYSLADFRKGLLNWEEVIKNIYQINMILVYKELEHKQLTSTNLREYVCSFNNYTGE</sequence>
<feature type="non-terminal residue" evidence="1">
    <location>
        <position position="128"/>
    </location>
</feature>
<gene>
    <name evidence="1" type="ORF">P170DRAFT_329255</name>
</gene>
<dbReference type="RefSeq" id="XP_024704075.1">
    <property type="nucleotide sequence ID" value="XM_024843358.1"/>
</dbReference>
<evidence type="ECO:0000313" key="2">
    <source>
        <dbReference type="Proteomes" id="UP000234275"/>
    </source>
</evidence>
<protein>
    <submittedName>
        <fullName evidence="1">Uncharacterized protein</fullName>
    </submittedName>
</protein>
<evidence type="ECO:0000313" key="1">
    <source>
        <dbReference type="EMBL" id="PLB48773.1"/>
    </source>
</evidence>